<keyword evidence="4" id="KW-1185">Reference proteome</keyword>
<dbReference type="Proteomes" id="UP000193862">
    <property type="component" value="Unassembled WGS sequence"/>
</dbReference>
<dbReference type="InterPro" id="IPR018770">
    <property type="entry name" value="ChloroindolylP_hydrolase"/>
</dbReference>
<keyword evidence="2" id="KW-0472">Membrane</keyword>
<gene>
    <name evidence="3" type="ORF">AQS8620_02614</name>
</gene>
<feature type="region of interest" description="Disordered" evidence="1">
    <location>
        <begin position="1"/>
        <end position="32"/>
    </location>
</feature>
<dbReference type="EMBL" id="FWFS01000010">
    <property type="protein sequence ID" value="SLN58992.1"/>
    <property type="molecule type" value="Genomic_DNA"/>
</dbReference>
<accession>A0A1Y5TCY3</accession>
<dbReference type="AlphaFoldDB" id="A0A1Y5TCY3"/>
<evidence type="ECO:0000256" key="1">
    <source>
        <dbReference type="SAM" id="MobiDB-lite"/>
    </source>
</evidence>
<evidence type="ECO:0000313" key="3">
    <source>
        <dbReference type="EMBL" id="SLN58992.1"/>
    </source>
</evidence>
<keyword evidence="2" id="KW-1133">Transmembrane helix</keyword>
<name>A0A1Y5TCY3_9RHOB</name>
<evidence type="ECO:0000313" key="4">
    <source>
        <dbReference type="Proteomes" id="UP000193862"/>
    </source>
</evidence>
<feature type="transmembrane region" description="Helical" evidence="2">
    <location>
        <begin position="64"/>
        <end position="81"/>
    </location>
</feature>
<dbReference type="Pfam" id="PF10112">
    <property type="entry name" value="Halogen_Hydrol"/>
    <property type="match status" value="1"/>
</dbReference>
<protein>
    <recommendedName>
        <fullName evidence="5">5-bromo-4-chloroindolyl phosphate hydrolysis protein</fullName>
    </recommendedName>
</protein>
<reference evidence="3 4" key="1">
    <citation type="submission" date="2017-03" db="EMBL/GenBank/DDBJ databases">
        <authorList>
            <person name="Afonso C.L."/>
            <person name="Miller P.J."/>
            <person name="Scott M.A."/>
            <person name="Spackman E."/>
            <person name="Goraichik I."/>
            <person name="Dimitrov K.M."/>
            <person name="Suarez D.L."/>
            <person name="Swayne D.E."/>
        </authorList>
    </citation>
    <scope>NUCLEOTIDE SEQUENCE [LARGE SCALE GENOMIC DNA]</scope>
    <source>
        <strain evidence="3 4">CECT 8620</strain>
    </source>
</reference>
<feature type="transmembrane region" description="Helical" evidence="2">
    <location>
        <begin position="102"/>
        <end position="123"/>
    </location>
</feature>
<sequence>MAKRFGGKFSPDPVDEPAEPRAKNARKNGFSGKRRTRLGARSRLLFLAPIVLVFKALGAEPVLMAQYLLGFGVLILGAYLTREGLKAQEAFEARAIARRPAVPRKILGSVSTGLGLGLVGFAGYGPLEAVIFTVIGAALHGFAFGLDPLRSKGLSGGDFQNTRVARAVDEGERHLAAMETAIARTNERSLITRVSQFTATARTMFRRIESDPRDLSAARKYTGIYLLGARDATLKFSDLWINAGDTQARTDYIALLDDLERDFAARTDSFLIDDKSDLDIEISVLRDRLAREGVKTS</sequence>
<evidence type="ECO:0008006" key="5">
    <source>
        <dbReference type="Google" id="ProtNLM"/>
    </source>
</evidence>
<proteinExistence type="predicted"/>
<organism evidence="3 4">
    <name type="scientific">Aquimixticola soesokkakensis</name>
    <dbReference type="NCBI Taxonomy" id="1519096"/>
    <lineage>
        <taxon>Bacteria</taxon>
        <taxon>Pseudomonadati</taxon>
        <taxon>Pseudomonadota</taxon>
        <taxon>Alphaproteobacteria</taxon>
        <taxon>Rhodobacterales</taxon>
        <taxon>Paracoccaceae</taxon>
        <taxon>Aquimixticola</taxon>
    </lineage>
</organism>
<dbReference type="OrthoDB" id="7375296at2"/>
<feature type="transmembrane region" description="Helical" evidence="2">
    <location>
        <begin position="40"/>
        <end position="58"/>
    </location>
</feature>
<feature type="transmembrane region" description="Helical" evidence="2">
    <location>
        <begin position="129"/>
        <end position="146"/>
    </location>
</feature>
<keyword evidence="2" id="KW-0812">Transmembrane</keyword>
<dbReference type="RefSeq" id="WP_085837332.1">
    <property type="nucleotide sequence ID" value="NZ_FWFS01000010.1"/>
</dbReference>
<evidence type="ECO:0000256" key="2">
    <source>
        <dbReference type="SAM" id="Phobius"/>
    </source>
</evidence>